<dbReference type="InterPro" id="IPR004046">
    <property type="entry name" value="GST_C"/>
</dbReference>
<dbReference type="InterPro" id="IPR010987">
    <property type="entry name" value="Glutathione-S-Trfase_C-like"/>
</dbReference>
<dbReference type="SUPFAM" id="SSF47616">
    <property type="entry name" value="GST C-terminal domain-like"/>
    <property type="match status" value="1"/>
</dbReference>
<comment type="pathway">
    <text evidence="3">Amino-acid degradation; L-phenylalanine degradation; acetoacetate and fumarate from L-phenylalanine: step 5/6.</text>
</comment>
<evidence type="ECO:0000256" key="5">
    <source>
        <dbReference type="ARBA" id="ARBA00013199"/>
    </source>
</evidence>
<keyword evidence="7" id="KW-0585">Phenylalanine catabolism</keyword>
<accession>A0A1I7RR30</accession>
<evidence type="ECO:0000256" key="4">
    <source>
        <dbReference type="ARBA" id="ARBA00010007"/>
    </source>
</evidence>
<comment type="cofactor">
    <cofactor evidence="2">
        <name>glutathione</name>
        <dbReference type="ChEBI" id="CHEBI:57925"/>
    </cofactor>
</comment>
<evidence type="ECO:0000256" key="7">
    <source>
        <dbReference type="ARBA" id="ARBA00023232"/>
    </source>
</evidence>
<reference evidence="10" key="2">
    <citation type="submission" date="2020-09" db="EMBL/GenBank/DDBJ databases">
        <authorList>
            <person name="Kikuchi T."/>
        </authorList>
    </citation>
    <scope>NUCLEOTIDE SEQUENCE</scope>
    <source>
        <strain evidence="10">Ka4C1</strain>
    </source>
</reference>
<proteinExistence type="inferred from homology"/>
<reference evidence="13" key="1">
    <citation type="submission" date="2016-11" db="UniProtKB">
        <authorList>
            <consortium name="WormBaseParasite"/>
        </authorList>
    </citation>
    <scope>IDENTIFICATION</scope>
</reference>
<dbReference type="eggNOG" id="KOG0868">
    <property type="taxonomic scope" value="Eukaryota"/>
</dbReference>
<dbReference type="InterPro" id="IPR005955">
    <property type="entry name" value="GST_Zeta"/>
</dbReference>
<dbReference type="InterPro" id="IPR040079">
    <property type="entry name" value="Glutathione_S-Trfase"/>
</dbReference>
<dbReference type="Pfam" id="PF13417">
    <property type="entry name" value="GST_N_3"/>
    <property type="match status" value="1"/>
</dbReference>
<dbReference type="GO" id="GO:0006572">
    <property type="term" value="P:L-tyrosine catabolic process"/>
    <property type="evidence" value="ECO:0007669"/>
    <property type="project" value="UniProtKB-KW"/>
</dbReference>
<protein>
    <recommendedName>
        <fullName evidence="5">maleylacetoacetate isomerase</fullName>
        <ecNumber evidence="5">5.2.1.2</ecNumber>
    </recommendedName>
</protein>
<dbReference type="PANTHER" id="PTHR42673">
    <property type="entry name" value="MALEYLACETOACETATE ISOMERASE"/>
    <property type="match status" value="1"/>
</dbReference>
<dbReference type="GO" id="GO:0016034">
    <property type="term" value="F:maleylacetoacetate isomerase activity"/>
    <property type="evidence" value="ECO:0007669"/>
    <property type="project" value="UniProtKB-EC"/>
</dbReference>
<dbReference type="Gene3D" id="3.40.30.10">
    <property type="entry name" value="Glutaredoxin"/>
    <property type="match status" value="1"/>
</dbReference>
<dbReference type="GO" id="GO:0004364">
    <property type="term" value="F:glutathione transferase activity"/>
    <property type="evidence" value="ECO:0007669"/>
    <property type="project" value="TreeGrafter"/>
</dbReference>
<evidence type="ECO:0000256" key="2">
    <source>
        <dbReference type="ARBA" id="ARBA00001955"/>
    </source>
</evidence>
<feature type="domain" description="GST N-terminal" evidence="8">
    <location>
        <begin position="4"/>
        <end position="83"/>
    </location>
</feature>
<dbReference type="InterPro" id="IPR036249">
    <property type="entry name" value="Thioredoxin-like_sf"/>
</dbReference>
<dbReference type="Gene3D" id="1.20.1050.10">
    <property type="match status" value="1"/>
</dbReference>
<evidence type="ECO:0000256" key="3">
    <source>
        <dbReference type="ARBA" id="ARBA00004671"/>
    </source>
</evidence>
<dbReference type="EMBL" id="CAJFDI010000006">
    <property type="protein sequence ID" value="CAD5234801.1"/>
    <property type="molecule type" value="Genomic_DNA"/>
</dbReference>
<dbReference type="PROSITE" id="PS50404">
    <property type="entry name" value="GST_NTER"/>
    <property type="match status" value="1"/>
</dbReference>
<gene>
    <name evidence="10" type="ORF">BXYJ_LOCUS14892</name>
</gene>
<dbReference type="PROSITE" id="PS50405">
    <property type="entry name" value="GST_CTER"/>
    <property type="match status" value="1"/>
</dbReference>
<evidence type="ECO:0000313" key="11">
    <source>
        <dbReference type="Proteomes" id="UP000095284"/>
    </source>
</evidence>
<feature type="domain" description="GST C-terminal" evidence="9">
    <location>
        <begin position="89"/>
        <end position="212"/>
    </location>
</feature>
<dbReference type="GO" id="GO:0006749">
    <property type="term" value="P:glutathione metabolic process"/>
    <property type="evidence" value="ECO:0007669"/>
    <property type="project" value="TreeGrafter"/>
</dbReference>
<dbReference type="Proteomes" id="UP000582659">
    <property type="component" value="Unassembled WGS sequence"/>
</dbReference>
<dbReference type="OrthoDB" id="202840at2759"/>
<sequence>MANLRPILYGRWASSCSWRVRNALEFKGIQYESRHVLIDQQQSTQFLSINPSGQVPVFIHGRQILTESMAIIEFLEEEYPMTPKLLGGDSYQRAVIRALCLNLIAGIQPLQNIATVRFINENGGDSHKFADFFIRKGLGLLERRLSQTAGQFCVGDRISLADVCLIPQLFNAKKKFNMDLSEFKLINEINDNLSEVPAFQRAHALSQPDAPSQVKVKEQSL</sequence>
<dbReference type="WBParaSite" id="BXY_0317700.1">
    <property type="protein sequence ID" value="BXY_0317700.1"/>
    <property type="gene ID" value="BXY_0317700"/>
</dbReference>
<keyword evidence="6" id="KW-0828">Tyrosine catabolism</keyword>
<dbReference type="UniPathway" id="UPA00139">
    <property type="reaction ID" value="UER00340"/>
</dbReference>
<dbReference type="EC" id="5.2.1.2" evidence="5"/>
<dbReference type="GO" id="GO:0005737">
    <property type="term" value="C:cytoplasm"/>
    <property type="evidence" value="ECO:0007669"/>
    <property type="project" value="InterPro"/>
</dbReference>
<dbReference type="EMBL" id="CAJFCV020000006">
    <property type="protein sequence ID" value="CAG9130822.1"/>
    <property type="molecule type" value="Genomic_DNA"/>
</dbReference>
<comment type="similarity">
    <text evidence="4">Belongs to the GST superfamily. Zeta family.</text>
</comment>
<dbReference type="InterPro" id="IPR004045">
    <property type="entry name" value="Glutathione_S-Trfase_N"/>
</dbReference>
<keyword evidence="12" id="KW-1185">Reference proteome</keyword>
<dbReference type="InterPro" id="IPR036282">
    <property type="entry name" value="Glutathione-S-Trfase_C_sf"/>
</dbReference>
<dbReference type="AlphaFoldDB" id="A0A1I7RR30"/>
<evidence type="ECO:0000313" key="13">
    <source>
        <dbReference type="WBParaSite" id="BXY_0317700.1"/>
    </source>
</evidence>
<dbReference type="SUPFAM" id="SSF52833">
    <property type="entry name" value="Thioredoxin-like"/>
    <property type="match status" value="1"/>
</dbReference>
<dbReference type="SMR" id="A0A1I7RR30"/>
<evidence type="ECO:0000313" key="12">
    <source>
        <dbReference type="Proteomes" id="UP000659654"/>
    </source>
</evidence>
<dbReference type="NCBIfam" id="TIGR01262">
    <property type="entry name" value="maiA"/>
    <property type="match status" value="1"/>
</dbReference>
<evidence type="ECO:0000313" key="10">
    <source>
        <dbReference type="EMBL" id="CAD5234801.1"/>
    </source>
</evidence>
<dbReference type="GO" id="GO:0006559">
    <property type="term" value="P:L-phenylalanine catabolic process"/>
    <property type="evidence" value="ECO:0007669"/>
    <property type="project" value="UniProtKB-UniPathway"/>
</dbReference>
<evidence type="ECO:0000256" key="1">
    <source>
        <dbReference type="ARBA" id="ARBA00001622"/>
    </source>
</evidence>
<evidence type="ECO:0000259" key="9">
    <source>
        <dbReference type="PROSITE" id="PS50405"/>
    </source>
</evidence>
<organism evidence="11 13">
    <name type="scientific">Bursaphelenchus xylophilus</name>
    <name type="common">Pinewood nematode worm</name>
    <name type="synonym">Aphelenchoides xylophilus</name>
    <dbReference type="NCBI Taxonomy" id="6326"/>
    <lineage>
        <taxon>Eukaryota</taxon>
        <taxon>Metazoa</taxon>
        <taxon>Ecdysozoa</taxon>
        <taxon>Nematoda</taxon>
        <taxon>Chromadorea</taxon>
        <taxon>Rhabditida</taxon>
        <taxon>Tylenchina</taxon>
        <taxon>Tylenchomorpha</taxon>
        <taxon>Aphelenchoidea</taxon>
        <taxon>Aphelenchoididae</taxon>
        <taxon>Bursaphelenchus</taxon>
    </lineage>
</organism>
<comment type="catalytic activity">
    <reaction evidence="1">
        <text>4-maleylacetoacetate = 4-fumarylacetoacetate</text>
        <dbReference type="Rhea" id="RHEA:14817"/>
        <dbReference type="ChEBI" id="CHEBI:17105"/>
        <dbReference type="ChEBI" id="CHEBI:18034"/>
        <dbReference type="EC" id="5.2.1.2"/>
    </reaction>
</comment>
<dbReference type="Proteomes" id="UP000659654">
    <property type="component" value="Unassembled WGS sequence"/>
</dbReference>
<dbReference type="SFLD" id="SFLDS00019">
    <property type="entry name" value="Glutathione_Transferase_(cytos"/>
    <property type="match status" value="1"/>
</dbReference>
<name>A0A1I7RR30_BURXY</name>
<dbReference type="Proteomes" id="UP000095284">
    <property type="component" value="Unplaced"/>
</dbReference>
<dbReference type="PANTHER" id="PTHR42673:SF4">
    <property type="entry name" value="MALEYLACETOACETATE ISOMERASE"/>
    <property type="match status" value="1"/>
</dbReference>
<dbReference type="SFLD" id="SFLDG00358">
    <property type="entry name" value="Main_(cytGST)"/>
    <property type="match status" value="1"/>
</dbReference>
<evidence type="ECO:0000256" key="6">
    <source>
        <dbReference type="ARBA" id="ARBA00022878"/>
    </source>
</evidence>
<evidence type="ECO:0000259" key="8">
    <source>
        <dbReference type="PROSITE" id="PS50404"/>
    </source>
</evidence>
<dbReference type="Pfam" id="PF14497">
    <property type="entry name" value="GST_C_3"/>
    <property type="match status" value="1"/>
</dbReference>